<evidence type="ECO:0000313" key="1">
    <source>
        <dbReference type="EMBL" id="MBB5916680.1"/>
    </source>
</evidence>
<name>A0A7W9ULG7_9NOCA</name>
<proteinExistence type="predicted"/>
<dbReference type="AlphaFoldDB" id="A0A7W9ULG7"/>
<comment type="caution">
    <text evidence="1">The sequence shown here is derived from an EMBL/GenBank/DDBJ whole genome shotgun (WGS) entry which is preliminary data.</text>
</comment>
<accession>A0A7W9ULG7</accession>
<organism evidence="1 2">
    <name type="scientific">Nocardia transvalensis</name>
    <dbReference type="NCBI Taxonomy" id="37333"/>
    <lineage>
        <taxon>Bacteria</taxon>
        <taxon>Bacillati</taxon>
        <taxon>Actinomycetota</taxon>
        <taxon>Actinomycetes</taxon>
        <taxon>Mycobacteriales</taxon>
        <taxon>Nocardiaceae</taxon>
        <taxon>Nocardia</taxon>
    </lineage>
</organism>
<protein>
    <submittedName>
        <fullName evidence="1">Uncharacterized protein</fullName>
    </submittedName>
</protein>
<dbReference type="EMBL" id="JACHIT010000002">
    <property type="protein sequence ID" value="MBB5916680.1"/>
    <property type="molecule type" value="Genomic_DNA"/>
</dbReference>
<reference evidence="1 2" key="1">
    <citation type="submission" date="2020-08" db="EMBL/GenBank/DDBJ databases">
        <title>Sequencing the genomes of 1000 actinobacteria strains.</title>
        <authorList>
            <person name="Klenk H.-P."/>
        </authorList>
    </citation>
    <scope>NUCLEOTIDE SEQUENCE [LARGE SCALE GENOMIC DNA]</scope>
    <source>
        <strain evidence="1 2">DSM 43582</strain>
    </source>
</reference>
<sequence>MDCHQIQQLVDTLGGMITVLKRAEPSEKLEI</sequence>
<dbReference type="Proteomes" id="UP000540412">
    <property type="component" value="Unassembled WGS sequence"/>
</dbReference>
<gene>
    <name evidence="1" type="ORF">BJY24_005592</name>
</gene>
<keyword evidence="2" id="KW-1185">Reference proteome</keyword>
<evidence type="ECO:0000313" key="2">
    <source>
        <dbReference type="Proteomes" id="UP000540412"/>
    </source>
</evidence>